<dbReference type="EMBL" id="JAQQWP010000010">
    <property type="protein sequence ID" value="KAK8096593.1"/>
    <property type="molecule type" value="Genomic_DNA"/>
</dbReference>
<name>A0AAW0QNN4_9PEZI</name>
<gene>
    <name evidence="3" type="ORF">PG999_012537</name>
</gene>
<dbReference type="Proteomes" id="UP001392437">
    <property type="component" value="Unassembled WGS sequence"/>
</dbReference>
<proteinExistence type="inferred from homology"/>
<dbReference type="PANTHER" id="PTHR33365:SF4">
    <property type="entry name" value="CYCLOCHLOROTINE BIOSYNTHESIS PROTEIN O"/>
    <property type="match status" value="1"/>
</dbReference>
<comment type="pathway">
    <text evidence="1">Mycotoxin biosynthesis.</text>
</comment>
<organism evidence="3 4">
    <name type="scientific">Apiospora kogelbergensis</name>
    <dbReference type="NCBI Taxonomy" id="1337665"/>
    <lineage>
        <taxon>Eukaryota</taxon>
        <taxon>Fungi</taxon>
        <taxon>Dikarya</taxon>
        <taxon>Ascomycota</taxon>
        <taxon>Pezizomycotina</taxon>
        <taxon>Sordariomycetes</taxon>
        <taxon>Xylariomycetidae</taxon>
        <taxon>Amphisphaeriales</taxon>
        <taxon>Apiosporaceae</taxon>
        <taxon>Apiospora</taxon>
    </lineage>
</organism>
<evidence type="ECO:0000256" key="1">
    <source>
        <dbReference type="ARBA" id="ARBA00004685"/>
    </source>
</evidence>
<evidence type="ECO:0000256" key="2">
    <source>
        <dbReference type="ARBA" id="ARBA00035112"/>
    </source>
</evidence>
<keyword evidence="4" id="KW-1185">Reference proteome</keyword>
<reference evidence="3 4" key="1">
    <citation type="submission" date="2023-01" db="EMBL/GenBank/DDBJ databases">
        <title>Analysis of 21 Apiospora genomes using comparative genomics revels a genus with tremendous synthesis potential of carbohydrate active enzymes and secondary metabolites.</title>
        <authorList>
            <person name="Sorensen T."/>
        </authorList>
    </citation>
    <scope>NUCLEOTIDE SEQUENCE [LARGE SCALE GENOMIC DNA]</scope>
    <source>
        <strain evidence="3 4">CBS 117206</strain>
    </source>
</reference>
<dbReference type="AlphaFoldDB" id="A0AAW0QNN4"/>
<accession>A0AAW0QNN4</accession>
<dbReference type="PANTHER" id="PTHR33365">
    <property type="entry name" value="YALI0B05434P"/>
    <property type="match status" value="1"/>
</dbReference>
<comment type="caution">
    <text evidence="3">The sequence shown here is derived from an EMBL/GenBank/DDBJ whole genome shotgun (WGS) entry which is preliminary data.</text>
</comment>
<dbReference type="Pfam" id="PF11807">
    <property type="entry name" value="UstYa"/>
    <property type="match status" value="1"/>
</dbReference>
<dbReference type="InterPro" id="IPR021765">
    <property type="entry name" value="UstYa-like"/>
</dbReference>
<comment type="similarity">
    <text evidence="2">Belongs to the ustYa family.</text>
</comment>
<dbReference type="GO" id="GO:0043386">
    <property type="term" value="P:mycotoxin biosynthetic process"/>
    <property type="evidence" value="ECO:0007669"/>
    <property type="project" value="InterPro"/>
</dbReference>
<sequence>PALEAVSYLPPKHFDGETDQVNRYRGPPLDAPTPEIDAAWHEIGLGAPGIRLTEDDLKSLNKTDMPGRRLHRIPEEYGGGYLGLLEVFHMLHCLDSLREATFYNWPYYEQNMSRKAVIIHHGRRSHPHSLAYHVRKRLDSRRLEVDHCIDALRMSIMCTSDVTPITFYDSEALPGRQYPLPDFSSLHTCRNFDAILEWNKHNPRAVMWEEVGNASTFRPGSA</sequence>
<evidence type="ECO:0000313" key="3">
    <source>
        <dbReference type="EMBL" id="KAK8096593.1"/>
    </source>
</evidence>
<protein>
    <submittedName>
        <fullName evidence="3">Uncharacterized protein</fullName>
    </submittedName>
</protein>
<feature type="non-terminal residue" evidence="3">
    <location>
        <position position="1"/>
    </location>
</feature>
<evidence type="ECO:0000313" key="4">
    <source>
        <dbReference type="Proteomes" id="UP001392437"/>
    </source>
</evidence>